<dbReference type="InterPro" id="IPR007731">
    <property type="entry name" value="DUF669"/>
</dbReference>
<proteinExistence type="predicted"/>
<dbReference type="Pfam" id="PF05037">
    <property type="entry name" value="DUF669"/>
    <property type="match status" value="1"/>
</dbReference>
<comment type="caution">
    <text evidence="2">The sequence shown here is derived from an EMBL/GenBank/DDBJ whole genome shotgun (WGS) entry which is preliminary data.</text>
</comment>
<dbReference type="EMBL" id="PNHQ01000002">
    <property type="protein sequence ID" value="PMC80467.1"/>
    <property type="molecule type" value="Genomic_DNA"/>
</dbReference>
<evidence type="ECO:0008006" key="4">
    <source>
        <dbReference type="Google" id="ProtNLM"/>
    </source>
</evidence>
<dbReference type="AlphaFoldDB" id="A0A2N6UFY6"/>
<dbReference type="OrthoDB" id="1707979at2"/>
<dbReference type="RefSeq" id="WP_102198742.1">
    <property type="nucleotide sequence ID" value="NZ_PNHQ01000002.1"/>
</dbReference>
<evidence type="ECO:0000256" key="1">
    <source>
        <dbReference type="SAM" id="MobiDB-lite"/>
    </source>
</evidence>
<feature type="compositionally biased region" description="Polar residues" evidence="1">
    <location>
        <begin position="157"/>
        <end position="173"/>
    </location>
</feature>
<evidence type="ECO:0000313" key="3">
    <source>
        <dbReference type="Proteomes" id="UP000235701"/>
    </source>
</evidence>
<sequence length="184" mass="21219">MSFLTTNYSELERNTGFEALPKGNYEVIITKPTIKSSKAGREYINMQLVVRNDLDKVDNLANTNAKYHNRVVFASIFTDKETNQYNTEDLMYYLEAVQVPEGTEIKDMQHYLDLIADKPVRVYVTQSENEYQGEKQIQNNVWANSVEKSQFPQVNHQFKNKSNTDPFGGTQSLDESEISKNLPF</sequence>
<evidence type="ECO:0000313" key="2">
    <source>
        <dbReference type="EMBL" id="PMC80467.1"/>
    </source>
</evidence>
<reference evidence="2 3" key="1">
    <citation type="submission" date="2017-09" db="EMBL/GenBank/DDBJ databases">
        <title>Bacterial strain isolated from the female urinary microbiota.</title>
        <authorList>
            <person name="Thomas-White K."/>
            <person name="Kumar N."/>
            <person name="Forster S."/>
            <person name="Putonti C."/>
            <person name="Lawley T."/>
            <person name="Wolfe A.J."/>
        </authorList>
    </citation>
    <scope>NUCLEOTIDE SEQUENCE [LARGE SCALE GENOMIC DNA]</scope>
    <source>
        <strain evidence="2 3">UMB0240</strain>
    </source>
</reference>
<dbReference type="Proteomes" id="UP000235701">
    <property type="component" value="Unassembled WGS sequence"/>
</dbReference>
<accession>A0A2N6UFY6</accession>
<keyword evidence="3" id="KW-1185">Reference proteome</keyword>
<organism evidence="2 3">
    <name type="scientific">Aerococcus viridans</name>
    <dbReference type="NCBI Taxonomy" id="1377"/>
    <lineage>
        <taxon>Bacteria</taxon>
        <taxon>Bacillati</taxon>
        <taxon>Bacillota</taxon>
        <taxon>Bacilli</taxon>
        <taxon>Lactobacillales</taxon>
        <taxon>Aerococcaceae</taxon>
        <taxon>Aerococcus</taxon>
    </lineage>
</organism>
<protein>
    <recommendedName>
        <fullName evidence="4">DUF669 domain-containing protein</fullName>
    </recommendedName>
</protein>
<name>A0A2N6UFY6_9LACT</name>
<gene>
    <name evidence="2" type="ORF">CJ191_01275</name>
</gene>
<feature type="region of interest" description="Disordered" evidence="1">
    <location>
        <begin position="157"/>
        <end position="184"/>
    </location>
</feature>